<dbReference type="NCBIfam" id="NF003933">
    <property type="entry name" value="PRK05444.2-2"/>
    <property type="match status" value="1"/>
</dbReference>
<comment type="catalytic activity">
    <reaction evidence="10">
        <text>D-glyceraldehyde 3-phosphate + pyruvate + H(+) = 1-deoxy-D-xylulose 5-phosphate + CO2</text>
        <dbReference type="Rhea" id="RHEA:12605"/>
        <dbReference type="ChEBI" id="CHEBI:15361"/>
        <dbReference type="ChEBI" id="CHEBI:15378"/>
        <dbReference type="ChEBI" id="CHEBI:16526"/>
        <dbReference type="ChEBI" id="CHEBI:57792"/>
        <dbReference type="ChEBI" id="CHEBI:59776"/>
        <dbReference type="EC" id="2.2.1.7"/>
    </reaction>
</comment>
<dbReference type="PROSITE" id="PS00801">
    <property type="entry name" value="TRANSKETOLASE_1"/>
    <property type="match status" value="1"/>
</dbReference>
<feature type="domain" description="Transketolase-like pyrimidine-binding" evidence="11">
    <location>
        <begin position="319"/>
        <end position="482"/>
    </location>
</feature>
<comment type="cofactor">
    <cofactor evidence="10">
        <name>Mg(2+)</name>
        <dbReference type="ChEBI" id="CHEBI:18420"/>
    </cofactor>
    <text evidence="10">Binds 1 Mg(2+) ion per subunit.</text>
</comment>
<feature type="binding site" evidence="10">
    <location>
        <position position="370"/>
    </location>
    <ligand>
        <name>thiamine diphosphate</name>
        <dbReference type="ChEBI" id="CHEBI:58937"/>
    </ligand>
</feature>
<dbReference type="SMART" id="SM00861">
    <property type="entry name" value="Transket_pyr"/>
    <property type="match status" value="1"/>
</dbReference>
<reference evidence="12 13" key="1">
    <citation type="submission" date="2023-01" db="EMBL/GenBank/DDBJ databases">
        <title>Trichodesmium-associated heterotrophic epibiont bacteria.</title>
        <authorList>
            <person name="Cleveland C.S."/>
            <person name="Webb E.A."/>
        </authorList>
    </citation>
    <scope>NUCLEOTIDE SEQUENCE [LARGE SCALE GENOMIC DNA]</scope>
    <source>
        <strain evidence="12 13">USCH2</strain>
    </source>
</reference>
<dbReference type="GO" id="GO:0008661">
    <property type="term" value="F:1-deoxy-D-xylulose-5-phosphate synthase activity"/>
    <property type="evidence" value="ECO:0007669"/>
    <property type="project" value="UniProtKB-EC"/>
</dbReference>
<keyword evidence="6 10" id="KW-0460">Magnesium</keyword>
<accession>A0ABU8SR25</accession>
<comment type="function">
    <text evidence="10">Catalyzes the acyloin condensation reaction between C atoms 2 and 3 of pyruvate and glyceraldehyde 3-phosphate to yield 1-deoxy-D-xylulose-5-phosphate (DXP).</text>
</comment>
<dbReference type="EC" id="2.2.1.7" evidence="10"/>
<feature type="binding site" evidence="10">
    <location>
        <position position="152"/>
    </location>
    <ligand>
        <name>Mg(2+)</name>
        <dbReference type="ChEBI" id="CHEBI:18420"/>
    </ligand>
</feature>
<keyword evidence="8 10" id="KW-0786">Thiamine pyrophosphate</keyword>
<dbReference type="InterPro" id="IPR049557">
    <property type="entry name" value="Transketolase_CS"/>
</dbReference>
<evidence type="ECO:0000256" key="10">
    <source>
        <dbReference type="HAMAP-Rule" id="MF_00315"/>
    </source>
</evidence>
<dbReference type="CDD" id="cd02007">
    <property type="entry name" value="TPP_DXS"/>
    <property type="match status" value="1"/>
</dbReference>
<feature type="binding site" evidence="10">
    <location>
        <begin position="121"/>
        <end position="123"/>
    </location>
    <ligand>
        <name>thiamine diphosphate</name>
        <dbReference type="ChEBI" id="CHEBI:58937"/>
    </ligand>
</feature>
<comment type="similarity">
    <text evidence="2 10">Belongs to the transketolase family. DXPS subfamily.</text>
</comment>
<gene>
    <name evidence="10 12" type="primary">dxs</name>
    <name evidence="12" type="ORF">PQI24_05545</name>
</gene>
<dbReference type="SUPFAM" id="SSF52518">
    <property type="entry name" value="Thiamin diphosphate-binding fold (THDP-binding)"/>
    <property type="match status" value="2"/>
</dbReference>
<evidence type="ECO:0000256" key="1">
    <source>
        <dbReference type="ARBA" id="ARBA00004980"/>
    </source>
</evidence>
<evidence type="ECO:0000313" key="13">
    <source>
        <dbReference type="Proteomes" id="UP001377972"/>
    </source>
</evidence>
<evidence type="ECO:0000256" key="9">
    <source>
        <dbReference type="ARBA" id="ARBA00023229"/>
    </source>
</evidence>
<dbReference type="InterPro" id="IPR020826">
    <property type="entry name" value="Transketolase_BS"/>
</dbReference>
<evidence type="ECO:0000256" key="4">
    <source>
        <dbReference type="ARBA" id="ARBA00022679"/>
    </source>
</evidence>
<keyword evidence="9 10" id="KW-0414">Isoprene biosynthesis</keyword>
<dbReference type="Pfam" id="PF02780">
    <property type="entry name" value="Transketolase_C"/>
    <property type="match status" value="1"/>
</dbReference>
<name>A0ABU8SR25_9GAMM</name>
<dbReference type="Pfam" id="PF02779">
    <property type="entry name" value="Transket_pyr"/>
    <property type="match status" value="1"/>
</dbReference>
<feature type="binding site" evidence="10">
    <location>
        <begin position="153"/>
        <end position="154"/>
    </location>
    <ligand>
        <name>thiamine diphosphate</name>
        <dbReference type="ChEBI" id="CHEBI:58937"/>
    </ligand>
</feature>
<evidence type="ECO:0000256" key="8">
    <source>
        <dbReference type="ARBA" id="ARBA00023052"/>
    </source>
</evidence>
<dbReference type="Gene3D" id="3.40.50.920">
    <property type="match status" value="1"/>
</dbReference>
<dbReference type="InterPro" id="IPR029061">
    <property type="entry name" value="THDP-binding"/>
</dbReference>
<dbReference type="HAMAP" id="MF_00315">
    <property type="entry name" value="DXP_synth"/>
    <property type="match status" value="1"/>
</dbReference>
<dbReference type="PANTHER" id="PTHR43322:SF5">
    <property type="entry name" value="1-DEOXY-D-XYLULOSE-5-PHOSPHATE SYNTHASE, CHLOROPLASTIC"/>
    <property type="match status" value="1"/>
</dbReference>
<evidence type="ECO:0000256" key="7">
    <source>
        <dbReference type="ARBA" id="ARBA00022977"/>
    </source>
</evidence>
<dbReference type="CDD" id="cd07033">
    <property type="entry name" value="TPP_PYR_DXS_TK_like"/>
    <property type="match status" value="1"/>
</dbReference>
<evidence type="ECO:0000256" key="5">
    <source>
        <dbReference type="ARBA" id="ARBA00022723"/>
    </source>
</evidence>
<organism evidence="12 13">
    <name type="scientific">Pseudoalteromonas lipolytica</name>
    <dbReference type="NCBI Taxonomy" id="570156"/>
    <lineage>
        <taxon>Bacteria</taxon>
        <taxon>Pseudomonadati</taxon>
        <taxon>Pseudomonadota</taxon>
        <taxon>Gammaproteobacteria</taxon>
        <taxon>Alteromonadales</taxon>
        <taxon>Pseudoalteromonadaceae</taxon>
        <taxon>Pseudoalteromonas</taxon>
    </lineage>
</organism>
<dbReference type="Pfam" id="PF13292">
    <property type="entry name" value="DXP_synthase_N"/>
    <property type="match status" value="1"/>
</dbReference>
<dbReference type="NCBIfam" id="TIGR00204">
    <property type="entry name" value="dxs"/>
    <property type="match status" value="1"/>
</dbReference>
<dbReference type="Proteomes" id="UP001377972">
    <property type="component" value="Unassembled WGS sequence"/>
</dbReference>
<feature type="binding site" evidence="10">
    <location>
        <position position="288"/>
    </location>
    <ligand>
        <name>thiamine diphosphate</name>
        <dbReference type="ChEBI" id="CHEBI:58937"/>
    </ligand>
</feature>
<comment type="cofactor">
    <cofactor evidence="10">
        <name>thiamine diphosphate</name>
        <dbReference type="ChEBI" id="CHEBI:58937"/>
    </cofactor>
    <text evidence="10">Binds 1 thiamine pyrophosphate per subunit.</text>
</comment>
<feature type="binding site" evidence="10">
    <location>
        <position position="80"/>
    </location>
    <ligand>
        <name>thiamine diphosphate</name>
        <dbReference type="ChEBI" id="CHEBI:58937"/>
    </ligand>
</feature>
<dbReference type="PROSITE" id="PS00802">
    <property type="entry name" value="TRANSKETOLASE_2"/>
    <property type="match status" value="1"/>
</dbReference>
<evidence type="ECO:0000259" key="11">
    <source>
        <dbReference type="SMART" id="SM00861"/>
    </source>
</evidence>
<evidence type="ECO:0000256" key="6">
    <source>
        <dbReference type="ARBA" id="ARBA00022842"/>
    </source>
</evidence>
<comment type="subunit">
    <text evidence="3 10">Homodimer.</text>
</comment>
<feature type="binding site" evidence="10">
    <location>
        <position position="181"/>
    </location>
    <ligand>
        <name>Mg(2+)</name>
        <dbReference type="ChEBI" id="CHEBI:18420"/>
    </ligand>
</feature>
<comment type="pathway">
    <text evidence="1 10">Metabolic intermediate biosynthesis; 1-deoxy-D-xylulose 5-phosphate biosynthesis; 1-deoxy-D-xylulose 5-phosphate from D-glyceraldehyde 3-phosphate and pyruvate: step 1/1.</text>
</comment>
<dbReference type="Gene3D" id="3.40.50.970">
    <property type="match status" value="2"/>
</dbReference>
<proteinExistence type="inferred from homology"/>
<dbReference type="InterPro" id="IPR009014">
    <property type="entry name" value="Transketo_C/PFOR_II"/>
</dbReference>
<dbReference type="InterPro" id="IPR005475">
    <property type="entry name" value="Transketolase-like_Pyr-bd"/>
</dbReference>
<dbReference type="InterPro" id="IPR005477">
    <property type="entry name" value="Dxylulose-5-P_synthase"/>
</dbReference>
<dbReference type="EMBL" id="JAQPZS010000004">
    <property type="protein sequence ID" value="MEJ6495484.1"/>
    <property type="molecule type" value="Genomic_DNA"/>
</dbReference>
<keyword evidence="13" id="KW-1185">Reference proteome</keyword>
<evidence type="ECO:0000256" key="3">
    <source>
        <dbReference type="ARBA" id="ARBA00011738"/>
    </source>
</evidence>
<evidence type="ECO:0000256" key="2">
    <source>
        <dbReference type="ARBA" id="ARBA00011081"/>
    </source>
</evidence>
<keyword evidence="7 10" id="KW-0784">Thiamine biosynthesis</keyword>
<dbReference type="RefSeq" id="WP_138615819.1">
    <property type="nucleotide sequence ID" value="NZ_JAQPZS010000004.1"/>
</dbReference>
<feature type="binding site" evidence="10">
    <location>
        <position position="181"/>
    </location>
    <ligand>
        <name>thiamine diphosphate</name>
        <dbReference type="ChEBI" id="CHEBI:58937"/>
    </ligand>
</feature>
<dbReference type="InterPro" id="IPR033248">
    <property type="entry name" value="Transketolase_C"/>
</dbReference>
<protein>
    <recommendedName>
        <fullName evidence="10">1-deoxy-D-xylulose-5-phosphate synthase</fullName>
        <ecNumber evidence="10">2.2.1.7</ecNumber>
    </recommendedName>
    <alternativeName>
        <fullName evidence="10">1-deoxyxylulose-5-phosphate synthase</fullName>
        <shortName evidence="10">DXP synthase</shortName>
        <shortName evidence="10">DXPS</shortName>
    </alternativeName>
</protein>
<keyword evidence="4 10" id="KW-0808">Transferase</keyword>
<comment type="caution">
    <text evidence="12">The sequence shown here is derived from an EMBL/GenBank/DDBJ whole genome shotgun (WGS) entry which is preliminary data.</text>
</comment>
<evidence type="ECO:0000313" key="12">
    <source>
        <dbReference type="EMBL" id="MEJ6495484.1"/>
    </source>
</evidence>
<dbReference type="PANTHER" id="PTHR43322">
    <property type="entry name" value="1-D-DEOXYXYLULOSE 5-PHOSPHATE SYNTHASE-RELATED"/>
    <property type="match status" value="1"/>
</dbReference>
<dbReference type="SUPFAM" id="SSF52922">
    <property type="entry name" value="TK C-terminal domain-like"/>
    <property type="match status" value="1"/>
</dbReference>
<sequence>MTLDSSKYPLLSLVDEPAQLRDLAQDKLPAFSKELREYLLNSVSQSSGHLASGLGTVELTVALHYVYNTPEDRLVWDVGHQAYPHKILTGRRDQMHTIRQKDGLHPFPFREESPYDTFSVGHSSTSISAALGMAIAAEKEGKDRKTVAVIGDGAITAGMAFEAMNHMGDVNPNVLIILNDNEMSISENVGALNNHFARILSGSFYTNIREGSKKLLSGLPPVKELASRMEEHLKGMVIPGTFFEELGLNYIGPIDGHDVNMLVDTLRNMRNLKGPQLLHIKTQKGKGYKPAEADPIGYHGVPKFDPSMSKLPKSKPGAATFSNVFGDWLCDMAAQDDKLMAITPAMREGSGMVRFSKEYPAQYFDVAIAEQHAVTLAAGLACEGLKPVVAIYSSFLQRAYDQLIHDVALQNLPVLFAIDRAGIVGADGETHQGAYDLSFMRCIPNMIIMAPSDTNECRQMLYTGYQCNQPVAVRYPRGSAGNCDVESTMSAIEIGKARSIKQGSKVAILSFGTLLESAKVAADELNATVIDMRFIKPLDTEAINELLSSHDVIVTLEDNAIAGGAGSAVNEYLAAIKADVTILNLGIPDEFIKHGTQDEMHAEMGLDANGILTRIKEFMA</sequence>
<keyword evidence="5 10" id="KW-0479">Metal-binding</keyword>